<evidence type="ECO:0000313" key="3">
    <source>
        <dbReference type="Proteomes" id="UP000320762"/>
    </source>
</evidence>
<dbReference type="Gene3D" id="3.80.10.10">
    <property type="entry name" value="Ribonuclease Inhibitor"/>
    <property type="match status" value="1"/>
</dbReference>
<dbReference type="InterPro" id="IPR032675">
    <property type="entry name" value="LRR_dom_sf"/>
</dbReference>
<dbReference type="EMBL" id="VDMD01000012">
    <property type="protein sequence ID" value="TRM62751.1"/>
    <property type="molecule type" value="Genomic_DNA"/>
</dbReference>
<comment type="caution">
    <text evidence="2">The sequence shown here is derived from an EMBL/GenBank/DDBJ whole genome shotgun (WGS) entry which is preliminary data.</text>
</comment>
<dbReference type="InterPro" id="IPR036047">
    <property type="entry name" value="F-box-like_dom_sf"/>
</dbReference>
<dbReference type="OrthoDB" id="3365698at2759"/>
<evidence type="ECO:0000259" key="1">
    <source>
        <dbReference type="Pfam" id="PF12937"/>
    </source>
</evidence>
<name>A0A550CD66_9AGAR</name>
<dbReference type="Pfam" id="PF12937">
    <property type="entry name" value="F-box-like"/>
    <property type="match status" value="1"/>
</dbReference>
<protein>
    <recommendedName>
        <fullName evidence="1">F-box domain-containing protein</fullName>
    </recommendedName>
</protein>
<proteinExistence type="predicted"/>
<dbReference type="SUPFAM" id="SSF81383">
    <property type="entry name" value="F-box domain"/>
    <property type="match status" value="1"/>
</dbReference>
<evidence type="ECO:0000313" key="2">
    <source>
        <dbReference type="EMBL" id="TRM62751.1"/>
    </source>
</evidence>
<dbReference type="Proteomes" id="UP000320762">
    <property type="component" value="Unassembled WGS sequence"/>
</dbReference>
<dbReference type="SUPFAM" id="SSF52047">
    <property type="entry name" value="RNI-like"/>
    <property type="match status" value="1"/>
</dbReference>
<sequence>MECGEGFMTPTERLRLQGEALEREYAIEEDRQKLEEGAPLSVTHKRAGVVVYSKVQRSGKYGAPAGEIKIELSPLERFDLCQTVLNEGARFHDDTFTTCDVAPIPVGRSPAYINPSTKFRMLEGIASAEGHLKLIDSYDFAELPEDLSDRLVVHRKVVVDYVDRRKHHLAPIRALPVEILLQIFTFARSAINGRCSSLANDKSHSLSFARVCCHWRDVCLHNGSLWSSIDINVPDLIRGMTFGNERLDRLHVSGRPLAAGALHTSADEEQHAKAGIEDRRGWATIYRTQLLLGIHLCYSGSSPLTIRLSGELPSQGQKAELSDTMKRLSDLMVRLAEHSTRWRDVCIEGALLDCLPEARGPFPILEALRLGRMSWRNHSFTDPFLNAPKLRSFAGATLFPPGIGIPWAQLHEIRLEGGVNPLLETLAHCTNLSVCTIAKVNKRFSGYPLPERMSSLDLRTLRFVQQRSTDEGNPDALGMMFQVLRLPLLEALEIHSGEIPLKRFRWCAEALADMVAESCCSITRLTLSGITLTLDEFFGLSQIMPMLDSLVLSDSGPGGDDRRMINDPFFVRMSSTSEFPRLRHLSLDGRMRLLNDDVIPQMVDARFKEARRRPDELCSLATFKLVIRRRHALTRRALVRLHEILREGFLERWVPPTSMYKQTMTRHSPVTDIRTRGRRVRLIEALEGDLSETETEEDIIEVPNDNNTMVESFFTV</sequence>
<dbReference type="InterPro" id="IPR001810">
    <property type="entry name" value="F-box_dom"/>
</dbReference>
<feature type="domain" description="F-box" evidence="1">
    <location>
        <begin position="173"/>
        <end position="231"/>
    </location>
</feature>
<accession>A0A550CD66</accession>
<keyword evidence="3" id="KW-1185">Reference proteome</keyword>
<dbReference type="AlphaFoldDB" id="A0A550CD66"/>
<reference evidence="2 3" key="1">
    <citation type="journal article" date="2019" name="New Phytol.">
        <title>Comparative genomics reveals unique wood-decay strategies and fruiting body development in the Schizophyllaceae.</title>
        <authorList>
            <person name="Almasi E."/>
            <person name="Sahu N."/>
            <person name="Krizsan K."/>
            <person name="Balint B."/>
            <person name="Kovacs G.M."/>
            <person name="Kiss B."/>
            <person name="Cseklye J."/>
            <person name="Drula E."/>
            <person name="Henrissat B."/>
            <person name="Nagy I."/>
            <person name="Chovatia M."/>
            <person name="Adam C."/>
            <person name="LaButti K."/>
            <person name="Lipzen A."/>
            <person name="Riley R."/>
            <person name="Grigoriev I.V."/>
            <person name="Nagy L.G."/>
        </authorList>
    </citation>
    <scope>NUCLEOTIDE SEQUENCE [LARGE SCALE GENOMIC DNA]</scope>
    <source>
        <strain evidence="2 3">NL-1724</strain>
    </source>
</reference>
<dbReference type="Gene3D" id="1.20.1280.50">
    <property type="match status" value="1"/>
</dbReference>
<gene>
    <name evidence="2" type="ORF">BD626DRAFT_498323</name>
</gene>
<organism evidence="2 3">
    <name type="scientific">Schizophyllum amplum</name>
    <dbReference type="NCBI Taxonomy" id="97359"/>
    <lineage>
        <taxon>Eukaryota</taxon>
        <taxon>Fungi</taxon>
        <taxon>Dikarya</taxon>
        <taxon>Basidiomycota</taxon>
        <taxon>Agaricomycotina</taxon>
        <taxon>Agaricomycetes</taxon>
        <taxon>Agaricomycetidae</taxon>
        <taxon>Agaricales</taxon>
        <taxon>Schizophyllaceae</taxon>
        <taxon>Schizophyllum</taxon>
    </lineage>
</organism>